<feature type="region of interest" description="Disordered" evidence="3">
    <location>
        <begin position="60"/>
        <end position="100"/>
    </location>
</feature>
<keyword evidence="6" id="KW-1185">Reference proteome</keyword>
<sequence length="571" mass="64472">MSPPPGHRAANKASRQCWECVKRRLVCDFTLPHCRKCISKGRECPGYGEQRPVQWVAVGKVTSRRRRKESPSTAQLNHQIRSQSCLQADPAADGDASSHAEQSEYISKLADEFDNVVFKYRLDGNVQEVFSKTNRRAVEKAIEGCKRVKPTSTPYGTKGPLERLTLALQIMNLDSVPAYELRSETSEVVQSVEYFNMRVLPQLKTADELVPNPHLIIFPVAALHLLPPAVHHTVVCLTLSHYTFSLPPAESRAVAATSTTKILHHRGSALREISRRLTTQKSPADSTVVSVCMLMCCELQQTGISMWRQHADGLLRLLQMQGGLMNVYYTGLHLRPCITIFIYVVIFANCCTPAYDQMVLNPSKEEHLVNVKTMYEEIFPYCLTPPSLFEEMIRIHYLRHETSLAIKNGHEIEGFSATAHEILTRINEFSVKDWAQPGPNYDDWLTIGEVYRSAMAVYCIMAAQALDILPKSTAMNAELSDHADNLLVQLEVAIKVDRLQKHLAFGLLVAGVEAGYRSEAVRSWIERSLQQLSYKIGAHCPMRMGSSLRRYWRKEDVSWESCFTEANAFLF</sequence>
<dbReference type="GO" id="GO:0000976">
    <property type="term" value="F:transcription cis-regulatory region binding"/>
    <property type="evidence" value="ECO:0007669"/>
    <property type="project" value="TreeGrafter"/>
</dbReference>
<feature type="compositionally biased region" description="Polar residues" evidence="3">
    <location>
        <begin position="71"/>
        <end position="86"/>
    </location>
</feature>
<dbReference type="CDD" id="cd00067">
    <property type="entry name" value="GAL4"/>
    <property type="match status" value="1"/>
</dbReference>
<evidence type="ECO:0000256" key="1">
    <source>
        <dbReference type="ARBA" id="ARBA00004123"/>
    </source>
</evidence>
<dbReference type="PANTHER" id="PTHR37534:SF48">
    <property type="entry name" value="FINGER DOMAIN PROTEIN, PUTATIVE-RELATED"/>
    <property type="match status" value="1"/>
</dbReference>
<proteinExistence type="predicted"/>
<dbReference type="EMBL" id="CAOQHR010000002">
    <property type="protein sequence ID" value="CAI6308939.1"/>
    <property type="molecule type" value="Genomic_DNA"/>
</dbReference>
<dbReference type="GO" id="GO:0000981">
    <property type="term" value="F:DNA-binding transcription factor activity, RNA polymerase II-specific"/>
    <property type="evidence" value="ECO:0007669"/>
    <property type="project" value="InterPro"/>
</dbReference>
<dbReference type="OrthoDB" id="5386330at2759"/>
<feature type="domain" description="Zn(2)-C6 fungal-type" evidence="4">
    <location>
        <begin position="16"/>
        <end position="44"/>
    </location>
</feature>
<comment type="subcellular location">
    <subcellularLocation>
        <location evidence="1">Nucleus</location>
    </subcellularLocation>
</comment>
<dbReference type="GO" id="GO:0005634">
    <property type="term" value="C:nucleus"/>
    <property type="evidence" value="ECO:0007669"/>
    <property type="project" value="UniProtKB-SubCell"/>
</dbReference>
<dbReference type="GO" id="GO:0045944">
    <property type="term" value="P:positive regulation of transcription by RNA polymerase II"/>
    <property type="evidence" value="ECO:0007669"/>
    <property type="project" value="TreeGrafter"/>
</dbReference>
<dbReference type="SUPFAM" id="SSF57701">
    <property type="entry name" value="Zn2/Cys6 DNA-binding domain"/>
    <property type="match status" value="1"/>
</dbReference>
<protein>
    <recommendedName>
        <fullName evidence="4">Zn(2)-C6 fungal-type domain-containing protein</fullName>
    </recommendedName>
</protein>
<evidence type="ECO:0000313" key="5">
    <source>
        <dbReference type="EMBL" id="CAI6308939.1"/>
    </source>
</evidence>
<gene>
    <name evidence="5" type="ORF">PDIGIT_LOCUS3137</name>
</gene>
<dbReference type="Pfam" id="PF00172">
    <property type="entry name" value="Zn_clus"/>
    <property type="match status" value="1"/>
</dbReference>
<dbReference type="InterPro" id="IPR001138">
    <property type="entry name" value="Zn2Cys6_DnaBD"/>
</dbReference>
<dbReference type="Pfam" id="PF11951">
    <property type="entry name" value="Fungal_trans_2"/>
    <property type="match status" value="1"/>
</dbReference>
<dbReference type="Proteomes" id="UP001152607">
    <property type="component" value="Unassembled WGS sequence"/>
</dbReference>
<dbReference type="AlphaFoldDB" id="A0A9W4U828"/>
<organism evidence="5 6">
    <name type="scientific">Periconia digitata</name>
    <dbReference type="NCBI Taxonomy" id="1303443"/>
    <lineage>
        <taxon>Eukaryota</taxon>
        <taxon>Fungi</taxon>
        <taxon>Dikarya</taxon>
        <taxon>Ascomycota</taxon>
        <taxon>Pezizomycotina</taxon>
        <taxon>Dothideomycetes</taxon>
        <taxon>Pleosporomycetidae</taxon>
        <taxon>Pleosporales</taxon>
        <taxon>Massarineae</taxon>
        <taxon>Periconiaceae</taxon>
        <taxon>Periconia</taxon>
    </lineage>
</organism>
<dbReference type="PANTHER" id="PTHR37534">
    <property type="entry name" value="TRANSCRIPTIONAL ACTIVATOR PROTEIN UGA3"/>
    <property type="match status" value="1"/>
</dbReference>
<dbReference type="InterPro" id="IPR021858">
    <property type="entry name" value="Fun_TF"/>
</dbReference>
<reference evidence="5" key="1">
    <citation type="submission" date="2023-01" db="EMBL/GenBank/DDBJ databases">
        <authorList>
            <person name="Van Ghelder C."/>
            <person name="Rancurel C."/>
        </authorList>
    </citation>
    <scope>NUCLEOTIDE SEQUENCE</scope>
    <source>
        <strain evidence="5">CNCM I-4278</strain>
    </source>
</reference>
<evidence type="ECO:0000256" key="2">
    <source>
        <dbReference type="ARBA" id="ARBA00023242"/>
    </source>
</evidence>
<dbReference type="GO" id="GO:0008270">
    <property type="term" value="F:zinc ion binding"/>
    <property type="evidence" value="ECO:0007669"/>
    <property type="project" value="InterPro"/>
</dbReference>
<accession>A0A9W4U828</accession>
<name>A0A9W4U828_9PLEO</name>
<comment type="caution">
    <text evidence="5">The sequence shown here is derived from an EMBL/GenBank/DDBJ whole genome shotgun (WGS) entry which is preliminary data.</text>
</comment>
<dbReference type="InterPro" id="IPR036864">
    <property type="entry name" value="Zn2-C6_fun-type_DNA-bd_sf"/>
</dbReference>
<evidence type="ECO:0000256" key="3">
    <source>
        <dbReference type="SAM" id="MobiDB-lite"/>
    </source>
</evidence>
<evidence type="ECO:0000313" key="6">
    <source>
        <dbReference type="Proteomes" id="UP001152607"/>
    </source>
</evidence>
<evidence type="ECO:0000259" key="4">
    <source>
        <dbReference type="PROSITE" id="PS50048"/>
    </source>
</evidence>
<keyword evidence="2" id="KW-0539">Nucleus</keyword>
<dbReference type="PROSITE" id="PS50048">
    <property type="entry name" value="ZN2_CY6_FUNGAL_2"/>
    <property type="match status" value="1"/>
</dbReference>